<evidence type="ECO:0000313" key="3">
    <source>
        <dbReference type="Proteomes" id="UP000249723"/>
    </source>
</evidence>
<keyword evidence="3" id="KW-1185">Reference proteome</keyword>
<name>A0A2X0MAA2_9BASI</name>
<sequence>MTSGPFAFETRFGPVKVFLRLEFLPTYGGHHGEKRPAKMESKSNMEHSMEPFGDIALHQG</sequence>
<accession>A0A2X0MAA2</accession>
<protein>
    <submittedName>
        <fullName evidence="2">BZ3500_MvSof-1268-A1-R1_Chr10-2g03045 protein</fullName>
    </submittedName>
</protein>
<organism evidence="2 3">
    <name type="scientific">Microbotryum saponariae</name>
    <dbReference type="NCBI Taxonomy" id="289078"/>
    <lineage>
        <taxon>Eukaryota</taxon>
        <taxon>Fungi</taxon>
        <taxon>Dikarya</taxon>
        <taxon>Basidiomycota</taxon>
        <taxon>Pucciniomycotina</taxon>
        <taxon>Microbotryomycetes</taxon>
        <taxon>Microbotryales</taxon>
        <taxon>Microbotryaceae</taxon>
        <taxon>Microbotryum</taxon>
    </lineage>
</organism>
<proteinExistence type="predicted"/>
<gene>
    <name evidence="2" type="ORF">BZ3500_MVSOF-1268-A1-R1_CHR10-2G03045</name>
</gene>
<feature type="compositionally biased region" description="Basic and acidic residues" evidence="1">
    <location>
        <begin position="30"/>
        <end position="49"/>
    </location>
</feature>
<dbReference type="AlphaFoldDB" id="A0A2X0MAA2"/>
<evidence type="ECO:0000256" key="1">
    <source>
        <dbReference type="SAM" id="MobiDB-lite"/>
    </source>
</evidence>
<dbReference type="Proteomes" id="UP000249723">
    <property type="component" value="Unassembled WGS sequence"/>
</dbReference>
<feature type="region of interest" description="Disordered" evidence="1">
    <location>
        <begin position="30"/>
        <end position="60"/>
    </location>
</feature>
<dbReference type="EMBL" id="FMWP01000117">
    <property type="protein sequence ID" value="SDA01984.1"/>
    <property type="molecule type" value="Genomic_DNA"/>
</dbReference>
<reference evidence="3" key="1">
    <citation type="submission" date="2016-10" db="EMBL/GenBank/DDBJ databases">
        <authorList>
            <person name="Jeantristanb JTB J.-T."/>
            <person name="Ricardo R."/>
        </authorList>
    </citation>
    <scope>NUCLEOTIDE SEQUENCE [LARGE SCALE GENOMIC DNA]</scope>
</reference>
<evidence type="ECO:0000313" key="2">
    <source>
        <dbReference type="EMBL" id="SDA01984.1"/>
    </source>
</evidence>